<organism evidence="2 3">
    <name type="scientific">Adineta ricciae</name>
    <name type="common">Rotifer</name>
    <dbReference type="NCBI Taxonomy" id="249248"/>
    <lineage>
        <taxon>Eukaryota</taxon>
        <taxon>Metazoa</taxon>
        <taxon>Spiralia</taxon>
        <taxon>Gnathifera</taxon>
        <taxon>Rotifera</taxon>
        <taxon>Eurotatoria</taxon>
        <taxon>Bdelloidea</taxon>
        <taxon>Adinetida</taxon>
        <taxon>Adinetidae</taxon>
        <taxon>Adineta</taxon>
    </lineage>
</organism>
<keyword evidence="1" id="KW-0732">Signal</keyword>
<evidence type="ECO:0000313" key="2">
    <source>
        <dbReference type="EMBL" id="CAF1599585.1"/>
    </source>
</evidence>
<proteinExistence type="predicted"/>
<accession>A0A816AQW2</accession>
<dbReference type="Proteomes" id="UP000663828">
    <property type="component" value="Unassembled WGS sequence"/>
</dbReference>
<dbReference type="EMBL" id="CAJNOR010006609">
    <property type="protein sequence ID" value="CAF1599585.1"/>
    <property type="molecule type" value="Genomic_DNA"/>
</dbReference>
<feature type="non-terminal residue" evidence="2">
    <location>
        <position position="63"/>
    </location>
</feature>
<feature type="signal peptide" evidence="1">
    <location>
        <begin position="1"/>
        <end position="20"/>
    </location>
</feature>
<reference evidence="2" key="1">
    <citation type="submission" date="2021-02" db="EMBL/GenBank/DDBJ databases">
        <authorList>
            <person name="Nowell W R."/>
        </authorList>
    </citation>
    <scope>NUCLEOTIDE SEQUENCE</scope>
</reference>
<evidence type="ECO:0000256" key="1">
    <source>
        <dbReference type="SAM" id="SignalP"/>
    </source>
</evidence>
<name>A0A816AQW2_ADIRI</name>
<protein>
    <submittedName>
        <fullName evidence="2">Uncharacterized protein</fullName>
    </submittedName>
</protein>
<evidence type="ECO:0000313" key="3">
    <source>
        <dbReference type="Proteomes" id="UP000663828"/>
    </source>
</evidence>
<gene>
    <name evidence="2" type="ORF">XAT740_LOCUS47533</name>
</gene>
<sequence length="63" mass="7298">MTRALLFFYLMTLALRFSKSINNYAAVNTFYPFLSQDGADPWVYKHPTNGFYYATKSTQTNVT</sequence>
<comment type="caution">
    <text evidence="2">The sequence shown here is derived from an EMBL/GenBank/DDBJ whole genome shotgun (WGS) entry which is preliminary data.</text>
</comment>
<feature type="chain" id="PRO_5032969979" evidence="1">
    <location>
        <begin position="21"/>
        <end position="63"/>
    </location>
</feature>
<keyword evidence="3" id="KW-1185">Reference proteome</keyword>
<dbReference type="AlphaFoldDB" id="A0A816AQW2"/>